<dbReference type="AlphaFoldDB" id="A0A4U6RW30"/>
<accession>A0A4U6RW30</accession>
<keyword evidence="2" id="KW-1133">Transmembrane helix</keyword>
<organism evidence="3 4">
    <name type="scientific">Bradyrhizobium elkanii</name>
    <dbReference type="NCBI Taxonomy" id="29448"/>
    <lineage>
        <taxon>Bacteria</taxon>
        <taxon>Pseudomonadati</taxon>
        <taxon>Pseudomonadota</taxon>
        <taxon>Alphaproteobacteria</taxon>
        <taxon>Hyphomicrobiales</taxon>
        <taxon>Nitrobacteraceae</taxon>
        <taxon>Bradyrhizobium</taxon>
    </lineage>
</organism>
<evidence type="ECO:0000313" key="4">
    <source>
        <dbReference type="Proteomes" id="UP000305095"/>
    </source>
</evidence>
<comment type="caution">
    <text evidence="3">The sequence shown here is derived from an EMBL/GenBank/DDBJ whole genome shotgun (WGS) entry which is preliminary data.</text>
</comment>
<gene>
    <name evidence="3" type="ORF">FDV58_29770</name>
</gene>
<evidence type="ECO:0000256" key="2">
    <source>
        <dbReference type="SAM" id="Phobius"/>
    </source>
</evidence>
<proteinExistence type="predicted"/>
<feature type="region of interest" description="Disordered" evidence="1">
    <location>
        <begin position="68"/>
        <end position="92"/>
    </location>
</feature>
<dbReference type="Proteomes" id="UP000305095">
    <property type="component" value="Unassembled WGS sequence"/>
</dbReference>
<sequence length="92" mass="9967">MPIYREKLHVGASHRQAGRRDMPMGWLHANQNILDIIVIGCAIGVLIFGRRYAFADNLRPVGPERQEGAADFAELDPSGTASNPSVVLARGG</sequence>
<evidence type="ECO:0000313" key="3">
    <source>
        <dbReference type="EMBL" id="TKV77772.1"/>
    </source>
</evidence>
<protein>
    <submittedName>
        <fullName evidence="3">Uncharacterized protein</fullName>
    </submittedName>
</protein>
<reference evidence="3 4" key="1">
    <citation type="submission" date="2019-05" db="EMBL/GenBank/DDBJ databases">
        <title>Draft Genome of Bradyrhizobium elkanii strain SEMIA 938, Used in Commercial Inoculants for Lupinus spp. in Brazil.</title>
        <authorList>
            <person name="Hungria M."/>
            <person name="Delamuta J.R.M."/>
            <person name="Ribeiro R.A."/>
            <person name="Nogueira M.A."/>
        </authorList>
    </citation>
    <scope>NUCLEOTIDE SEQUENCE [LARGE SCALE GENOMIC DNA]</scope>
    <source>
        <strain evidence="3 4">Semia 938</strain>
    </source>
</reference>
<name>A0A4U6RW30_BRAEL</name>
<keyword evidence="2" id="KW-0472">Membrane</keyword>
<dbReference type="EMBL" id="SZZP01000021">
    <property type="protein sequence ID" value="TKV77772.1"/>
    <property type="molecule type" value="Genomic_DNA"/>
</dbReference>
<evidence type="ECO:0000256" key="1">
    <source>
        <dbReference type="SAM" id="MobiDB-lite"/>
    </source>
</evidence>
<feature type="transmembrane region" description="Helical" evidence="2">
    <location>
        <begin position="32"/>
        <end position="49"/>
    </location>
</feature>
<keyword evidence="2" id="KW-0812">Transmembrane</keyword>